<protein>
    <submittedName>
        <fullName evidence="2">Uncharacterized protein</fullName>
    </submittedName>
</protein>
<name>A0A3N2Q294_SODAK</name>
<keyword evidence="1" id="KW-0472">Membrane</keyword>
<keyword evidence="1" id="KW-0812">Transmembrane</keyword>
<evidence type="ECO:0000256" key="1">
    <source>
        <dbReference type="SAM" id="Phobius"/>
    </source>
</evidence>
<dbReference type="AlphaFoldDB" id="A0A3N2Q294"/>
<dbReference type="GeneID" id="39579724"/>
<keyword evidence="3" id="KW-1185">Reference proteome</keyword>
<dbReference type="Proteomes" id="UP000272025">
    <property type="component" value="Unassembled WGS sequence"/>
</dbReference>
<organism evidence="2 3">
    <name type="scientific">Sodiomyces alkalinus (strain CBS 110278 / VKM F-3762 / F11)</name>
    <name type="common">Alkaliphilic filamentous fungus</name>
    <dbReference type="NCBI Taxonomy" id="1314773"/>
    <lineage>
        <taxon>Eukaryota</taxon>
        <taxon>Fungi</taxon>
        <taxon>Dikarya</taxon>
        <taxon>Ascomycota</taxon>
        <taxon>Pezizomycotina</taxon>
        <taxon>Sordariomycetes</taxon>
        <taxon>Hypocreomycetidae</taxon>
        <taxon>Glomerellales</taxon>
        <taxon>Plectosphaerellaceae</taxon>
        <taxon>Sodiomyces</taxon>
    </lineage>
</organism>
<dbReference type="RefSeq" id="XP_028468695.1">
    <property type="nucleotide sequence ID" value="XM_028611246.1"/>
</dbReference>
<reference evidence="2 3" key="1">
    <citation type="journal article" date="2018" name="Mol. Ecol.">
        <title>The obligate alkalophilic soda-lake fungus Sodiomyces alkalinus has shifted to a protein diet.</title>
        <authorList>
            <person name="Grum-Grzhimaylo A.A."/>
            <person name="Falkoski D.L."/>
            <person name="van den Heuvel J."/>
            <person name="Valero-Jimenez C.A."/>
            <person name="Min B."/>
            <person name="Choi I.G."/>
            <person name="Lipzen A."/>
            <person name="Daum C.G."/>
            <person name="Aanen D.K."/>
            <person name="Tsang A."/>
            <person name="Henrissat B."/>
            <person name="Bilanenko E.N."/>
            <person name="de Vries R.P."/>
            <person name="van Kan J.A.L."/>
            <person name="Grigoriev I.V."/>
            <person name="Debets A.J.M."/>
        </authorList>
    </citation>
    <scope>NUCLEOTIDE SEQUENCE [LARGE SCALE GENOMIC DNA]</scope>
    <source>
        <strain evidence="2 3">F11</strain>
    </source>
</reference>
<keyword evidence="1" id="KW-1133">Transmembrane helix</keyword>
<feature type="transmembrane region" description="Helical" evidence="1">
    <location>
        <begin position="16"/>
        <end position="42"/>
    </location>
</feature>
<accession>A0A3N2Q294</accession>
<evidence type="ECO:0000313" key="3">
    <source>
        <dbReference type="Proteomes" id="UP000272025"/>
    </source>
</evidence>
<sequence>MKPSVSGTPHEHPAFFFLRCLLAFTLPIISGLGMLGQLYSFIAGYNYGRTLMYSGLLDRPLRFSLYTHHTTYYTELFSPFAHPSLSLPYTLTRIVNRKPDKRILI</sequence>
<gene>
    <name evidence="2" type="ORF">SODALDRAFT_330612</name>
</gene>
<evidence type="ECO:0000313" key="2">
    <source>
        <dbReference type="EMBL" id="ROT40889.1"/>
    </source>
</evidence>
<proteinExistence type="predicted"/>
<dbReference type="EMBL" id="ML119052">
    <property type="protein sequence ID" value="ROT40889.1"/>
    <property type="molecule type" value="Genomic_DNA"/>
</dbReference>